<feature type="transmembrane region" description="Helical" evidence="2">
    <location>
        <begin position="17"/>
        <end position="36"/>
    </location>
</feature>
<dbReference type="EMBL" id="SJST01000003">
    <property type="protein sequence ID" value="TCD14157.1"/>
    <property type="molecule type" value="Genomic_DNA"/>
</dbReference>
<reference evidence="3 4" key="1">
    <citation type="journal article" date="2015" name="Antonie Van Leeuwenhoek">
        <title>Oricola cellulosilytica gen. nov., sp. nov., a cellulose-degrading bacterium of the family Phyllobacteriaceae isolated from surface seashore water, and emended descriptions of Mesorhizobium loti and Phyllobacterium myrsinacearum.</title>
        <authorList>
            <person name="Hameed A."/>
            <person name="Shahina M."/>
            <person name="Lai W.A."/>
            <person name="Lin S.Y."/>
            <person name="Young L.S."/>
            <person name="Liu Y.C."/>
            <person name="Hsu Y.H."/>
            <person name="Young C.C."/>
        </authorList>
    </citation>
    <scope>NUCLEOTIDE SEQUENCE [LARGE SCALE GENOMIC DNA]</scope>
    <source>
        <strain evidence="3 4">KCTC 52183</strain>
    </source>
</reference>
<feature type="region of interest" description="Disordered" evidence="1">
    <location>
        <begin position="248"/>
        <end position="277"/>
    </location>
</feature>
<keyword evidence="2" id="KW-0472">Membrane</keyword>
<keyword evidence="2" id="KW-0812">Transmembrane</keyword>
<proteinExistence type="predicted"/>
<keyword evidence="2" id="KW-1133">Transmembrane helix</keyword>
<evidence type="ECO:0000256" key="1">
    <source>
        <dbReference type="SAM" id="MobiDB-lite"/>
    </source>
</evidence>
<feature type="region of interest" description="Disordered" evidence="1">
    <location>
        <begin position="118"/>
        <end position="166"/>
    </location>
</feature>
<dbReference type="OrthoDB" id="8101535at2"/>
<evidence type="ECO:0000256" key="2">
    <source>
        <dbReference type="SAM" id="Phobius"/>
    </source>
</evidence>
<gene>
    <name evidence="3" type="ORF">E0D97_08685</name>
</gene>
<evidence type="ECO:0000313" key="3">
    <source>
        <dbReference type="EMBL" id="TCD14157.1"/>
    </source>
</evidence>
<protein>
    <submittedName>
        <fullName evidence="3">Uncharacterized protein</fullName>
    </submittedName>
</protein>
<feature type="compositionally biased region" description="Basic and acidic residues" evidence="1">
    <location>
        <begin position="127"/>
        <end position="154"/>
    </location>
</feature>
<accession>A0A4V6N6B1</accession>
<dbReference type="AlphaFoldDB" id="A0A4V6N6B1"/>
<name>A0A4V6N6B1_9HYPH</name>
<feature type="compositionally biased region" description="Basic and acidic residues" evidence="1">
    <location>
        <begin position="252"/>
        <end position="267"/>
    </location>
</feature>
<comment type="caution">
    <text evidence="3">The sequence shown here is derived from an EMBL/GenBank/DDBJ whole genome shotgun (WGS) entry which is preliminary data.</text>
</comment>
<dbReference type="RefSeq" id="WP_131567902.1">
    <property type="nucleotide sequence ID" value="NZ_SJST01000003.1"/>
</dbReference>
<organism evidence="3 4">
    <name type="scientific">Oricola cellulosilytica</name>
    <dbReference type="NCBI Taxonomy" id="1429082"/>
    <lineage>
        <taxon>Bacteria</taxon>
        <taxon>Pseudomonadati</taxon>
        <taxon>Pseudomonadota</taxon>
        <taxon>Alphaproteobacteria</taxon>
        <taxon>Hyphomicrobiales</taxon>
        <taxon>Ahrensiaceae</taxon>
        <taxon>Oricola</taxon>
    </lineage>
</organism>
<keyword evidence="4" id="KW-1185">Reference proteome</keyword>
<dbReference type="Proteomes" id="UP000291301">
    <property type="component" value="Unassembled WGS sequence"/>
</dbReference>
<evidence type="ECO:0000313" key="4">
    <source>
        <dbReference type="Proteomes" id="UP000291301"/>
    </source>
</evidence>
<sequence length="307" mass="34113">MDWEGAIAQNRADLERIVAALFALAGLIGVTAVATLPRSVHGQILIVLRPAESAVRRLIVTAARHVFFQPRTREPDAGPAVSQAEIIAQARRAREKGRLMEAQATRIVYHRIDLGLATSAPPGARQQRREAEALKNGTDDSARQRRASSEELKGGTENPAHSVKPDMPSFQLFDPLKRFDFSPARPGPRGVPRIVNFFDGDPQPVPVRPAPTPDDPVSAVQLCRRLQALKAALDDIPGQAQRLARWKARHDRARDNGRPVRPRRIDPLRSGWPPGHRKRHVHDIDEVLVECNWLAHYAREKTADPPP</sequence>